<dbReference type="GO" id="GO:0016705">
    <property type="term" value="F:oxidoreductase activity, acting on paired donors, with incorporation or reduction of molecular oxygen"/>
    <property type="evidence" value="ECO:0007669"/>
    <property type="project" value="InterPro"/>
</dbReference>
<keyword evidence="7 9" id="KW-0503">Monooxygenase</keyword>
<dbReference type="GO" id="GO:0004497">
    <property type="term" value="F:monooxygenase activity"/>
    <property type="evidence" value="ECO:0007669"/>
    <property type="project" value="UniProtKB-KW"/>
</dbReference>
<proteinExistence type="inferred from homology"/>
<evidence type="ECO:0000256" key="1">
    <source>
        <dbReference type="ARBA" id="ARBA00001974"/>
    </source>
</evidence>
<dbReference type="SUPFAM" id="SSF51905">
    <property type="entry name" value="FAD/NAD(P)-binding domain"/>
    <property type="match status" value="1"/>
</dbReference>
<comment type="caution">
    <text evidence="9">The sequence shown here is derived from an EMBL/GenBank/DDBJ whole genome shotgun (WGS) entry which is preliminary data.</text>
</comment>
<dbReference type="EMBL" id="JAEKJA010000020">
    <property type="protein sequence ID" value="MBJ3777755.1"/>
    <property type="molecule type" value="Genomic_DNA"/>
</dbReference>
<dbReference type="InterPro" id="IPR051205">
    <property type="entry name" value="UbiH/COQ6_monooxygenase"/>
</dbReference>
<protein>
    <submittedName>
        <fullName evidence="9">FAD-dependent monooxygenase</fullName>
    </submittedName>
</protein>
<dbReference type="AlphaFoldDB" id="A0A934IS95"/>
<dbReference type="Proteomes" id="UP000609531">
    <property type="component" value="Unassembled WGS sequence"/>
</dbReference>
<dbReference type="GO" id="GO:0006744">
    <property type="term" value="P:ubiquinone biosynthetic process"/>
    <property type="evidence" value="ECO:0007669"/>
    <property type="project" value="InterPro"/>
</dbReference>
<comment type="similarity">
    <text evidence="3">Belongs to the UbiH/COQ6 family.</text>
</comment>
<dbReference type="RefSeq" id="WP_198883659.1">
    <property type="nucleotide sequence ID" value="NZ_JAEKJA010000020.1"/>
</dbReference>
<accession>A0A934IS95</accession>
<evidence type="ECO:0000256" key="5">
    <source>
        <dbReference type="ARBA" id="ARBA00022827"/>
    </source>
</evidence>
<feature type="domain" description="FAD-binding" evidence="8">
    <location>
        <begin position="5"/>
        <end position="336"/>
    </location>
</feature>
<evidence type="ECO:0000256" key="4">
    <source>
        <dbReference type="ARBA" id="ARBA00022630"/>
    </source>
</evidence>
<dbReference type="PROSITE" id="PS01304">
    <property type="entry name" value="UBIH"/>
    <property type="match status" value="1"/>
</dbReference>
<dbReference type="Gene3D" id="3.50.50.60">
    <property type="entry name" value="FAD/NAD(P)-binding domain"/>
    <property type="match status" value="2"/>
</dbReference>
<dbReference type="InterPro" id="IPR010971">
    <property type="entry name" value="UbiH/COQ6"/>
</dbReference>
<evidence type="ECO:0000256" key="6">
    <source>
        <dbReference type="ARBA" id="ARBA00023002"/>
    </source>
</evidence>
<keyword evidence="6" id="KW-0560">Oxidoreductase</keyword>
<evidence type="ECO:0000256" key="7">
    <source>
        <dbReference type="ARBA" id="ARBA00023033"/>
    </source>
</evidence>
<dbReference type="PRINTS" id="PR00420">
    <property type="entry name" value="RNGMNOXGNASE"/>
</dbReference>
<gene>
    <name evidence="9" type="ORF">JCR33_18760</name>
</gene>
<keyword evidence="5" id="KW-0274">FAD</keyword>
<evidence type="ECO:0000259" key="8">
    <source>
        <dbReference type="Pfam" id="PF01494"/>
    </source>
</evidence>
<comment type="pathway">
    <text evidence="2">Cofactor biosynthesis; ubiquinone biosynthesis.</text>
</comment>
<evidence type="ECO:0000313" key="9">
    <source>
        <dbReference type="EMBL" id="MBJ3777755.1"/>
    </source>
</evidence>
<dbReference type="Pfam" id="PF01494">
    <property type="entry name" value="FAD_binding_3"/>
    <property type="match status" value="1"/>
</dbReference>
<dbReference type="PANTHER" id="PTHR43876">
    <property type="entry name" value="UBIQUINONE BIOSYNTHESIS MONOOXYGENASE COQ6, MITOCHONDRIAL"/>
    <property type="match status" value="1"/>
</dbReference>
<dbReference type="NCBIfam" id="TIGR01988">
    <property type="entry name" value="Ubi-OHases"/>
    <property type="match status" value="1"/>
</dbReference>
<name>A0A934IS95_9HYPH</name>
<dbReference type="InterPro" id="IPR036188">
    <property type="entry name" value="FAD/NAD-bd_sf"/>
</dbReference>
<dbReference type="InterPro" id="IPR002938">
    <property type="entry name" value="FAD-bd"/>
</dbReference>
<evidence type="ECO:0000313" key="10">
    <source>
        <dbReference type="Proteomes" id="UP000609531"/>
    </source>
</evidence>
<sequence>MRPVIAIAGGGLVGRTLAVTLASQSHLDVRLIAGPAPGPDVRASAIAAAACAFLERVGVWSLIAADAEPIRRMVITDSAADDLIRPELLSFDGEVGDAFAQMVPNDTLLAALTKRCAALGIAETAARATFYTEDERAIRVELSDGSVLDADILVAADGRASRLRSIAGIVAVEKAYDQWGIAGTVAHEEPHHGVATQHFLPNGPFAMLPLTGNRSSIVWTERPGFAAELTAMDPLLAALEIERVFGLSLGRLTVEGALVAHPLKLVLTREWSAGRLVLAGDAAHVIHPLAGQGLNMGLRDVAALAEALIDAARIGEDVAQALPRYARRRRADTAQMALVTDGLNAMFSRKSNAARAIRSVGLGLVERRDSLKRLFIREAAGLEGELPRLMRGEAV</sequence>
<keyword evidence="10" id="KW-1185">Reference proteome</keyword>
<reference evidence="9" key="1">
    <citation type="submission" date="2020-12" db="EMBL/GenBank/DDBJ databases">
        <title>Bacterial taxonomy.</title>
        <authorList>
            <person name="Pan X."/>
        </authorList>
    </citation>
    <scope>NUCLEOTIDE SEQUENCE</scope>
    <source>
        <strain evidence="9">B2012</strain>
    </source>
</reference>
<organism evidence="9 10">
    <name type="scientific">Acuticoccus mangrovi</name>
    <dbReference type="NCBI Taxonomy" id="2796142"/>
    <lineage>
        <taxon>Bacteria</taxon>
        <taxon>Pseudomonadati</taxon>
        <taxon>Pseudomonadota</taxon>
        <taxon>Alphaproteobacteria</taxon>
        <taxon>Hyphomicrobiales</taxon>
        <taxon>Amorphaceae</taxon>
        <taxon>Acuticoccus</taxon>
    </lineage>
</organism>
<dbReference type="InterPro" id="IPR018168">
    <property type="entry name" value="Ubi_Hdrlase_CS"/>
</dbReference>
<evidence type="ECO:0000256" key="2">
    <source>
        <dbReference type="ARBA" id="ARBA00004749"/>
    </source>
</evidence>
<evidence type="ECO:0000256" key="3">
    <source>
        <dbReference type="ARBA" id="ARBA00005349"/>
    </source>
</evidence>
<comment type="cofactor">
    <cofactor evidence="1">
        <name>FAD</name>
        <dbReference type="ChEBI" id="CHEBI:57692"/>
    </cofactor>
</comment>
<dbReference type="PANTHER" id="PTHR43876:SF7">
    <property type="entry name" value="UBIQUINONE BIOSYNTHESIS MONOOXYGENASE COQ6, MITOCHONDRIAL"/>
    <property type="match status" value="1"/>
</dbReference>
<dbReference type="GO" id="GO:0071949">
    <property type="term" value="F:FAD binding"/>
    <property type="evidence" value="ECO:0007669"/>
    <property type="project" value="InterPro"/>
</dbReference>
<keyword evidence="4" id="KW-0285">Flavoprotein</keyword>